<name>M0MEM2_9EURY</name>
<dbReference type="EMBL" id="AOMD01000030">
    <property type="protein sequence ID" value="EMA43109.1"/>
    <property type="molecule type" value="Genomic_DNA"/>
</dbReference>
<sequence>MQLTNSLIEQKARQYRESVPEYEEEARKIETLPSDFEAGTWSWDDLEWIVKWKSNRSIGYFRQNDPDNTAEVITQVYREDSVTKKLDLLTDLSGVAVRVASAFLVYMAPENHTVLDWRAWALLHETGHLFSEFPDPPSTEDYLIYLGTCRALSREFDTSLRELDRALWVLGGEI</sequence>
<protein>
    <submittedName>
        <fullName evidence="2">Uncharacterized protein</fullName>
    </submittedName>
</protein>
<feature type="coiled-coil region" evidence="1">
    <location>
        <begin position="5"/>
        <end position="32"/>
    </location>
</feature>
<evidence type="ECO:0000313" key="2">
    <source>
        <dbReference type="EMBL" id="EMA43109.1"/>
    </source>
</evidence>
<dbReference type="InParanoid" id="M0MEM2"/>
<dbReference type="AlphaFoldDB" id="M0MEM2"/>
<dbReference type="RefSeq" id="WP_006078669.1">
    <property type="nucleotide sequence ID" value="NZ_AOMD01000030.1"/>
</dbReference>
<gene>
    <name evidence="2" type="ORF">C449_14062</name>
</gene>
<reference evidence="2 3" key="1">
    <citation type="journal article" date="2014" name="PLoS Genet.">
        <title>Phylogenetically driven sequencing of extremely halophilic archaea reveals strategies for static and dynamic osmo-response.</title>
        <authorList>
            <person name="Becker E.A."/>
            <person name="Seitzer P.M."/>
            <person name="Tritt A."/>
            <person name="Larsen D."/>
            <person name="Krusor M."/>
            <person name="Yao A.I."/>
            <person name="Wu D."/>
            <person name="Madern D."/>
            <person name="Eisen J.A."/>
            <person name="Darling A.E."/>
            <person name="Facciotti M.T."/>
        </authorList>
    </citation>
    <scope>NUCLEOTIDE SEQUENCE [LARGE SCALE GENOMIC DNA]</scope>
    <source>
        <strain evidence="2 3">DSM 5350</strain>
    </source>
</reference>
<accession>M0MEM2</accession>
<evidence type="ECO:0000256" key="1">
    <source>
        <dbReference type="SAM" id="Coils"/>
    </source>
</evidence>
<keyword evidence="1" id="KW-0175">Coiled coil</keyword>
<dbReference type="OrthoDB" id="155576at2157"/>
<proteinExistence type="predicted"/>
<keyword evidence="3" id="KW-1185">Reference proteome</keyword>
<organism evidence="2 3">
    <name type="scientific">Halococcus saccharolyticus DSM 5350</name>
    <dbReference type="NCBI Taxonomy" id="1227455"/>
    <lineage>
        <taxon>Archaea</taxon>
        <taxon>Methanobacteriati</taxon>
        <taxon>Methanobacteriota</taxon>
        <taxon>Stenosarchaea group</taxon>
        <taxon>Halobacteria</taxon>
        <taxon>Halobacteriales</taxon>
        <taxon>Halococcaceae</taxon>
        <taxon>Halococcus</taxon>
    </lineage>
</organism>
<comment type="caution">
    <text evidence="2">The sequence shown here is derived from an EMBL/GenBank/DDBJ whole genome shotgun (WGS) entry which is preliminary data.</text>
</comment>
<dbReference type="Proteomes" id="UP000011669">
    <property type="component" value="Unassembled WGS sequence"/>
</dbReference>
<evidence type="ECO:0000313" key="3">
    <source>
        <dbReference type="Proteomes" id="UP000011669"/>
    </source>
</evidence>